<name>A0A1R3IFE5_COCAP</name>
<reference evidence="1 2" key="1">
    <citation type="submission" date="2013-09" db="EMBL/GenBank/DDBJ databases">
        <title>Corchorus capsularis genome sequencing.</title>
        <authorList>
            <person name="Alam M."/>
            <person name="Haque M.S."/>
            <person name="Islam M.S."/>
            <person name="Emdad E.M."/>
            <person name="Islam M.M."/>
            <person name="Ahmed B."/>
            <person name="Halim A."/>
            <person name="Hossen Q.M.M."/>
            <person name="Hossain M.Z."/>
            <person name="Ahmed R."/>
            <person name="Khan M.M."/>
            <person name="Islam R."/>
            <person name="Rashid M.M."/>
            <person name="Khan S.A."/>
            <person name="Rahman M.S."/>
            <person name="Alam M."/>
        </authorList>
    </citation>
    <scope>NUCLEOTIDE SEQUENCE [LARGE SCALE GENOMIC DNA]</scope>
    <source>
        <strain evidence="2">cv. CVL-1</strain>
        <tissue evidence="1">Whole seedling</tissue>
    </source>
</reference>
<evidence type="ECO:0000313" key="2">
    <source>
        <dbReference type="Proteomes" id="UP000188268"/>
    </source>
</evidence>
<proteinExistence type="predicted"/>
<keyword evidence="2" id="KW-1185">Reference proteome</keyword>
<sequence>MEETQIQKREFNDCSEEVDQNGFGFEENESLASRLIKTIKMSRFRFAQVWVVKLSYEEVEEKCSSPSSTTVATRRL</sequence>
<protein>
    <submittedName>
        <fullName evidence="1">Uncharacterized protein</fullName>
    </submittedName>
</protein>
<gene>
    <name evidence="1" type="ORF">CCACVL1_12539</name>
</gene>
<dbReference type="AlphaFoldDB" id="A0A1R3IFE5"/>
<evidence type="ECO:0000313" key="1">
    <source>
        <dbReference type="EMBL" id="OMO81221.1"/>
    </source>
</evidence>
<dbReference type="Proteomes" id="UP000188268">
    <property type="component" value="Unassembled WGS sequence"/>
</dbReference>
<organism evidence="1 2">
    <name type="scientific">Corchorus capsularis</name>
    <name type="common">Jute</name>
    <dbReference type="NCBI Taxonomy" id="210143"/>
    <lineage>
        <taxon>Eukaryota</taxon>
        <taxon>Viridiplantae</taxon>
        <taxon>Streptophyta</taxon>
        <taxon>Embryophyta</taxon>
        <taxon>Tracheophyta</taxon>
        <taxon>Spermatophyta</taxon>
        <taxon>Magnoliopsida</taxon>
        <taxon>eudicotyledons</taxon>
        <taxon>Gunneridae</taxon>
        <taxon>Pentapetalae</taxon>
        <taxon>rosids</taxon>
        <taxon>malvids</taxon>
        <taxon>Malvales</taxon>
        <taxon>Malvaceae</taxon>
        <taxon>Grewioideae</taxon>
        <taxon>Apeibeae</taxon>
        <taxon>Corchorus</taxon>
    </lineage>
</organism>
<dbReference type="EMBL" id="AWWV01010205">
    <property type="protein sequence ID" value="OMO81221.1"/>
    <property type="molecule type" value="Genomic_DNA"/>
</dbReference>
<comment type="caution">
    <text evidence="1">The sequence shown here is derived from an EMBL/GenBank/DDBJ whole genome shotgun (WGS) entry which is preliminary data.</text>
</comment>
<accession>A0A1R3IFE5</accession>
<dbReference type="Gramene" id="OMO81221">
    <property type="protein sequence ID" value="OMO81221"/>
    <property type="gene ID" value="CCACVL1_12539"/>
</dbReference>